<keyword evidence="2 5" id="KW-0808">Transferase</keyword>
<dbReference type="PIRSF" id="PIRSF028756">
    <property type="entry name" value="PPK2_prd"/>
    <property type="match status" value="1"/>
</dbReference>
<evidence type="ECO:0000259" key="4">
    <source>
        <dbReference type="Pfam" id="PF03976"/>
    </source>
</evidence>
<dbReference type="PANTHER" id="PTHR34383">
    <property type="entry name" value="POLYPHOSPHATE:AMP PHOSPHOTRANSFERASE-RELATED"/>
    <property type="match status" value="1"/>
</dbReference>
<dbReference type="Proteomes" id="UP000246145">
    <property type="component" value="Unassembled WGS sequence"/>
</dbReference>
<dbReference type="GO" id="GO:0006797">
    <property type="term" value="P:polyphosphate metabolic process"/>
    <property type="evidence" value="ECO:0007669"/>
    <property type="project" value="InterPro"/>
</dbReference>
<keyword evidence="6" id="KW-1185">Reference proteome</keyword>
<keyword evidence="3" id="KW-0418">Kinase</keyword>
<feature type="domain" description="Polyphosphate kinase-2-related" evidence="4">
    <location>
        <begin position="31"/>
        <end position="264"/>
    </location>
</feature>
<dbReference type="SUPFAM" id="SSF52540">
    <property type="entry name" value="P-loop containing nucleoside triphosphate hydrolases"/>
    <property type="match status" value="1"/>
</dbReference>
<evidence type="ECO:0000256" key="2">
    <source>
        <dbReference type="ARBA" id="ARBA00022679"/>
    </source>
</evidence>
<evidence type="ECO:0000313" key="6">
    <source>
        <dbReference type="Proteomes" id="UP000246145"/>
    </source>
</evidence>
<dbReference type="STRING" id="1231391.GCA_000308195_02817"/>
<dbReference type="AlphaFoldDB" id="A0A2U1CLN1"/>
<comment type="caution">
    <text evidence="5">The sequence shown here is derived from an EMBL/GenBank/DDBJ whole genome shotgun (WGS) entry which is preliminary data.</text>
</comment>
<dbReference type="InterPro" id="IPR027417">
    <property type="entry name" value="P-loop_NTPase"/>
</dbReference>
<evidence type="ECO:0000256" key="3">
    <source>
        <dbReference type="ARBA" id="ARBA00022777"/>
    </source>
</evidence>
<evidence type="ECO:0000313" key="5">
    <source>
        <dbReference type="EMBL" id="PVY61907.1"/>
    </source>
</evidence>
<dbReference type="EMBL" id="QEKO01000003">
    <property type="protein sequence ID" value="PVY61907.1"/>
    <property type="molecule type" value="Genomic_DNA"/>
</dbReference>
<reference evidence="5 6" key="1">
    <citation type="submission" date="2018-04" db="EMBL/GenBank/DDBJ databases">
        <title>Genomic Encyclopedia of Type Strains, Phase IV (KMG-IV): sequencing the most valuable type-strain genomes for metagenomic binning, comparative biology and taxonomic classification.</title>
        <authorList>
            <person name="Goeker M."/>
        </authorList>
    </citation>
    <scope>NUCLEOTIDE SEQUENCE [LARGE SCALE GENOMIC DNA]</scope>
    <source>
        <strain evidence="5 6">DSM 10065</strain>
    </source>
</reference>
<dbReference type="RefSeq" id="WP_017525160.1">
    <property type="nucleotide sequence ID" value="NZ_JACCEX010000003.1"/>
</dbReference>
<dbReference type="NCBIfam" id="TIGR03709">
    <property type="entry name" value="PPK2_rel_1"/>
    <property type="match status" value="1"/>
</dbReference>
<dbReference type="GO" id="GO:0008976">
    <property type="term" value="F:polyphosphate kinase activity"/>
    <property type="evidence" value="ECO:0007669"/>
    <property type="project" value="InterPro"/>
</dbReference>
<accession>A0A2U1CLN1</accession>
<comment type="similarity">
    <text evidence="1">Belongs to the polyphosphate kinase 2 (PPK2) family. Class I subfamily.</text>
</comment>
<proteinExistence type="inferred from homology"/>
<name>A0A2U1CLN1_9BURK</name>
<dbReference type="InterPro" id="IPR022300">
    <property type="entry name" value="PPK2-rel_1"/>
</dbReference>
<protein>
    <submittedName>
        <fullName evidence="5">PPK2 family polyphosphate:nucleotide phosphotransferase</fullName>
    </submittedName>
</protein>
<evidence type="ECO:0000256" key="1">
    <source>
        <dbReference type="ARBA" id="ARBA00009924"/>
    </source>
</evidence>
<dbReference type="PANTHER" id="PTHR34383:SF3">
    <property type="entry name" value="POLYPHOSPHATE:AMP PHOSPHOTRANSFERASE"/>
    <property type="match status" value="1"/>
</dbReference>
<gene>
    <name evidence="5" type="ORF">C7440_2642</name>
</gene>
<dbReference type="InterPro" id="IPR016898">
    <property type="entry name" value="Polyphosphate_phosphotransfera"/>
</dbReference>
<dbReference type="Gene3D" id="3.40.50.300">
    <property type="entry name" value="P-loop containing nucleotide triphosphate hydrolases"/>
    <property type="match status" value="1"/>
</dbReference>
<dbReference type="Pfam" id="PF03976">
    <property type="entry name" value="PPK2"/>
    <property type="match status" value="1"/>
</dbReference>
<dbReference type="InterPro" id="IPR022488">
    <property type="entry name" value="PPK2-related"/>
</dbReference>
<dbReference type="OrthoDB" id="9775224at2"/>
<sequence length="290" mass="33495">MAIDTDEYRIDPDKPFRLGDAATLVPPYYDSKDDYRTMLDGCVEEMDELQEKLYSSASHAVLFIFQAMDAAGKDSTIRAVFSGVNPQGCNVSSFKQPTELELAHDFLWRSSLHLPRRGMIGVFNRSYYEEVLIARVHPEVLAAQRIPGAPNGGKVWQQRYRSITEFEAHLSRNGTRIVKFFLNVSKSEQGQRLLDRIDTPRKNWKFDPNDLYERQFWPQYTEAYEACLNATSTKEAPWYVIPADDKQNMRLIVSRIVLQTLKKLELAFPTVSEEQLKAMRQARDDLKETK</sequence>
<organism evidence="5 6">
    <name type="scientific">Pusillimonas noertemannii</name>
    <dbReference type="NCBI Taxonomy" id="305977"/>
    <lineage>
        <taxon>Bacteria</taxon>
        <taxon>Pseudomonadati</taxon>
        <taxon>Pseudomonadota</taxon>
        <taxon>Betaproteobacteria</taxon>
        <taxon>Burkholderiales</taxon>
        <taxon>Alcaligenaceae</taxon>
        <taxon>Pusillimonas</taxon>
    </lineage>
</organism>